<dbReference type="GO" id="GO:0008104">
    <property type="term" value="P:intracellular protein localization"/>
    <property type="evidence" value="ECO:0007669"/>
    <property type="project" value="UniProtKB-ARBA"/>
</dbReference>
<evidence type="ECO:0000256" key="6">
    <source>
        <dbReference type="ARBA" id="ARBA00022837"/>
    </source>
</evidence>
<keyword evidence="6 12" id="KW-0106">Calcium</keyword>
<feature type="domain" description="Cadherin" evidence="14">
    <location>
        <begin position="358"/>
        <end position="458"/>
    </location>
</feature>
<evidence type="ECO:0000256" key="5">
    <source>
        <dbReference type="ARBA" id="ARBA00022737"/>
    </source>
</evidence>
<evidence type="ECO:0000256" key="11">
    <source>
        <dbReference type="ARBA" id="ARBA00023180"/>
    </source>
</evidence>
<dbReference type="PROSITE" id="PS50268">
    <property type="entry name" value="CADHERIN_2"/>
    <property type="match status" value="2"/>
</dbReference>
<evidence type="ECO:0000313" key="15">
    <source>
        <dbReference type="EMBL" id="KAF7996682.1"/>
    </source>
</evidence>
<keyword evidence="9 13" id="KW-0472">Membrane</keyword>
<evidence type="ECO:0000313" key="16">
    <source>
        <dbReference type="Proteomes" id="UP000639338"/>
    </source>
</evidence>
<dbReference type="PROSITE" id="PS51257">
    <property type="entry name" value="PROKAR_LIPOPROTEIN"/>
    <property type="match status" value="1"/>
</dbReference>
<dbReference type="SMART" id="SM00112">
    <property type="entry name" value="CA"/>
    <property type="match status" value="2"/>
</dbReference>
<evidence type="ECO:0000256" key="4">
    <source>
        <dbReference type="ARBA" id="ARBA00022729"/>
    </source>
</evidence>
<dbReference type="FunFam" id="2.60.40.60:FF:000032">
    <property type="entry name" value="FAT atypical cadherin 1"/>
    <property type="match status" value="1"/>
</dbReference>
<keyword evidence="3 13" id="KW-0812">Transmembrane</keyword>
<dbReference type="PANTHER" id="PTHR24026:SF126">
    <property type="entry name" value="PROTOCADHERIN FAT 4"/>
    <property type="match status" value="1"/>
</dbReference>
<feature type="domain" description="Cadherin" evidence="14">
    <location>
        <begin position="49"/>
        <end position="146"/>
    </location>
</feature>
<evidence type="ECO:0000259" key="14">
    <source>
        <dbReference type="PROSITE" id="PS50268"/>
    </source>
</evidence>
<evidence type="ECO:0000256" key="1">
    <source>
        <dbReference type="ARBA" id="ARBA00004251"/>
    </source>
</evidence>
<dbReference type="Proteomes" id="UP000639338">
    <property type="component" value="Unassembled WGS sequence"/>
</dbReference>
<feature type="transmembrane region" description="Helical" evidence="13">
    <location>
        <begin position="7"/>
        <end position="25"/>
    </location>
</feature>
<protein>
    <recommendedName>
        <fullName evidence="14">Cadherin domain-containing protein</fullName>
    </recommendedName>
</protein>
<keyword evidence="16" id="KW-1185">Reference proteome</keyword>
<evidence type="ECO:0000256" key="2">
    <source>
        <dbReference type="ARBA" id="ARBA00022536"/>
    </source>
</evidence>
<dbReference type="InterPro" id="IPR002126">
    <property type="entry name" value="Cadherin-like_dom"/>
</dbReference>
<dbReference type="GO" id="GO:0007424">
    <property type="term" value="P:open tracheal system development"/>
    <property type="evidence" value="ECO:0007669"/>
    <property type="project" value="UniProtKB-ARBA"/>
</dbReference>
<dbReference type="Gene3D" id="2.60.40.60">
    <property type="entry name" value="Cadherins"/>
    <property type="match status" value="2"/>
</dbReference>
<keyword evidence="8 13" id="KW-1133">Transmembrane helix</keyword>
<sequence>MKKQIIYNLYFFIFILSCSSVFSLSQDSALNQDESNNTTDTTTPQYKFSKEIYNQSIPETIKVNTTIIMMNNNHSSLSNLTYTIKNGNENNSFKINNKTGELIVNNNLNYESINNYNLTIEASNNNVNLSTKIMIDIRDIDEAPIIDEIVPIIIDDNNIDKFNDTVLSMIRDGKYCIRTIKAHDPDIKNKFDKQNIIYSIEIPEYQKYYYREYNCYSGKKISPEEFMFNVDKSSGCVTINNPFPNKCVYDLWNSRIEKNNGFVIPTVIVTAYDKNAYYNYKKTQKTIYGKISMSFYCKIWNCPPKESGITNFFKSLFATVNKIEETNIQLLSIITKKDNNKEEENNNNQTKLYTVKLDGSTDFIKISENIKINTTITTSITNTADKNLTYSIKNGNDAGIFTIDNKTGIIMISQSPDFEAKKNHFIVISGDDDADDDRHHVNITLYVKIGDANEAPVFTDVTPLILNTKDVENLNVNDMEMIRNGTYCFRKIIAHDPDITNENDEQHIVYEINGTTIDDIIGIKNSKKCFNNANYYDNYFWNLHDGCLKLKNPFFEKCAFHVLEFLALGQPADYYISSDVIVNAIDNDAIGDYKNTTLILETKITWKFLCRVYGCPPNDIDVEKKTWFQQIIDMFSSIY</sequence>
<keyword evidence="5" id="KW-0677">Repeat</keyword>
<accession>A0A834Y4K5</accession>
<keyword evidence="2" id="KW-0245">EGF-like domain</keyword>
<evidence type="ECO:0000256" key="9">
    <source>
        <dbReference type="ARBA" id="ARBA00023136"/>
    </source>
</evidence>
<gene>
    <name evidence="15" type="ORF">HCN44_002328</name>
</gene>
<dbReference type="GO" id="GO:0005509">
    <property type="term" value="F:calcium ion binding"/>
    <property type="evidence" value="ECO:0007669"/>
    <property type="project" value="UniProtKB-UniRule"/>
</dbReference>
<dbReference type="PRINTS" id="PR00205">
    <property type="entry name" value="CADHERIN"/>
</dbReference>
<dbReference type="PANTHER" id="PTHR24026">
    <property type="entry name" value="FAT ATYPICAL CADHERIN-RELATED"/>
    <property type="match status" value="1"/>
</dbReference>
<evidence type="ECO:0000256" key="13">
    <source>
        <dbReference type="SAM" id="Phobius"/>
    </source>
</evidence>
<dbReference type="SUPFAM" id="SSF49313">
    <property type="entry name" value="Cadherin-like"/>
    <property type="match status" value="2"/>
</dbReference>
<dbReference type="InterPro" id="IPR015919">
    <property type="entry name" value="Cadherin-like_sf"/>
</dbReference>
<dbReference type="GO" id="GO:0007163">
    <property type="term" value="P:establishment or maintenance of cell polarity"/>
    <property type="evidence" value="ECO:0007669"/>
    <property type="project" value="UniProtKB-ARBA"/>
</dbReference>
<dbReference type="GO" id="GO:0005886">
    <property type="term" value="C:plasma membrane"/>
    <property type="evidence" value="ECO:0007669"/>
    <property type="project" value="UniProtKB-SubCell"/>
</dbReference>
<keyword evidence="10" id="KW-1015">Disulfide bond</keyword>
<dbReference type="GO" id="GO:0001736">
    <property type="term" value="P:establishment of planar polarity"/>
    <property type="evidence" value="ECO:0007669"/>
    <property type="project" value="UniProtKB-ARBA"/>
</dbReference>
<dbReference type="Pfam" id="PF00028">
    <property type="entry name" value="Cadherin"/>
    <property type="match status" value="1"/>
</dbReference>
<evidence type="ECO:0000256" key="12">
    <source>
        <dbReference type="PROSITE-ProRule" id="PRU00043"/>
    </source>
</evidence>
<keyword evidence="7" id="KW-0130">Cell adhesion</keyword>
<dbReference type="GO" id="GO:0048589">
    <property type="term" value="P:developmental growth"/>
    <property type="evidence" value="ECO:0007669"/>
    <property type="project" value="UniProtKB-ARBA"/>
</dbReference>
<evidence type="ECO:0000256" key="8">
    <source>
        <dbReference type="ARBA" id="ARBA00022989"/>
    </source>
</evidence>
<proteinExistence type="predicted"/>
<organism evidence="15 16">
    <name type="scientific">Aphidius gifuensis</name>
    <name type="common">Parasitoid wasp</name>
    <dbReference type="NCBI Taxonomy" id="684658"/>
    <lineage>
        <taxon>Eukaryota</taxon>
        <taxon>Metazoa</taxon>
        <taxon>Ecdysozoa</taxon>
        <taxon>Arthropoda</taxon>
        <taxon>Hexapoda</taxon>
        <taxon>Insecta</taxon>
        <taxon>Pterygota</taxon>
        <taxon>Neoptera</taxon>
        <taxon>Endopterygota</taxon>
        <taxon>Hymenoptera</taxon>
        <taxon>Apocrita</taxon>
        <taxon>Ichneumonoidea</taxon>
        <taxon>Braconidae</taxon>
        <taxon>Aphidiinae</taxon>
        <taxon>Aphidius</taxon>
    </lineage>
</organism>
<keyword evidence="4" id="KW-0732">Signal</keyword>
<evidence type="ECO:0000256" key="7">
    <source>
        <dbReference type="ARBA" id="ARBA00022889"/>
    </source>
</evidence>
<dbReference type="GO" id="GO:0030855">
    <property type="term" value="P:epithelial cell differentiation"/>
    <property type="evidence" value="ECO:0007669"/>
    <property type="project" value="UniProtKB-ARBA"/>
</dbReference>
<evidence type="ECO:0000256" key="10">
    <source>
        <dbReference type="ARBA" id="ARBA00023157"/>
    </source>
</evidence>
<evidence type="ECO:0000256" key="3">
    <source>
        <dbReference type="ARBA" id="ARBA00022692"/>
    </source>
</evidence>
<name>A0A834Y4K5_APHGI</name>
<comment type="caution">
    <text evidence="15">The sequence shown here is derived from an EMBL/GenBank/DDBJ whole genome shotgun (WGS) entry which is preliminary data.</text>
</comment>
<keyword evidence="11" id="KW-0325">Glycoprotein</keyword>
<dbReference type="CDD" id="cd11304">
    <property type="entry name" value="Cadherin_repeat"/>
    <property type="match status" value="2"/>
</dbReference>
<dbReference type="GO" id="GO:0007156">
    <property type="term" value="P:homophilic cell adhesion via plasma membrane adhesion molecules"/>
    <property type="evidence" value="ECO:0007669"/>
    <property type="project" value="InterPro"/>
</dbReference>
<dbReference type="EMBL" id="JACMRX010000001">
    <property type="protein sequence ID" value="KAF7996682.1"/>
    <property type="molecule type" value="Genomic_DNA"/>
</dbReference>
<reference evidence="15 16" key="1">
    <citation type="submission" date="2020-08" db="EMBL/GenBank/DDBJ databases">
        <title>Aphidius gifuensis genome sequencing and assembly.</title>
        <authorList>
            <person name="Du Z."/>
        </authorList>
    </citation>
    <scope>NUCLEOTIDE SEQUENCE [LARGE SCALE GENOMIC DNA]</scope>
    <source>
        <strain evidence="15">YNYX2018</strain>
        <tissue evidence="15">Adults</tissue>
    </source>
</reference>
<dbReference type="AlphaFoldDB" id="A0A834Y4K5"/>
<comment type="subcellular location">
    <subcellularLocation>
        <location evidence="1">Cell membrane</location>
        <topology evidence="1">Single-pass type I membrane protein</topology>
    </subcellularLocation>
</comment>